<reference evidence="2" key="1">
    <citation type="submission" date="2023-07" db="EMBL/GenBank/DDBJ databases">
        <authorList>
            <consortium name="AG Swart"/>
            <person name="Singh M."/>
            <person name="Singh A."/>
            <person name="Seah K."/>
            <person name="Emmerich C."/>
        </authorList>
    </citation>
    <scope>NUCLEOTIDE SEQUENCE</scope>
    <source>
        <strain evidence="2">DP1</strain>
    </source>
</reference>
<evidence type="ECO:0008006" key="4">
    <source>
        <dbReference type="Google" id="ProtNLM"/>
    </source>
</evidence>
<feature type="region of interest" description="Disordered" evidence="1">
    <location>
        <begin position="395"/>
        <end position="419"/>
    </location>
</feature>
<sequence length="566" mass="64899">MIQINQVIKEDANCRILACTLSEIQVLIQICDEEEIEILESLNQVHSSGFPKALATLSIGQKEAVILEKLPGRSMKEFLLETDPSQKLSVKELSEIFAKIILLVRKIHSAGYTYNNIEPEHVYCSPYFCNDDSVLAKTGEDKIIQKDVSHFIGSNRTGSKTFRMRSNSKTLIKNILGIERNSPKRHFEVSIMNFTASRPIEKCSSSPSVGERNSNHIKQEKEHESNDLKIPPTLSKICLSKMYSLSGRTRADDLKDVCYLFCYCLLNSRYTSECLKKSLKVHEFALEIFKVIYSKTKYSTFKSNSQYQEKNDYTTLSRCLIEKVNKLPIKIKDALISFTDPDECEEISEFYPLEKLGHDQTFDARIGNRFTRKTMIKYIYNRYYKKGENIVNPRKDLPGLSKKSSLKSQSMKGKFTNLPNKNIPHRICDDSGDAKNSLVIAGKLLKKNSKDSFSKHDAKEKIDPPINNQRLDQINEEDVDESDSVNHHNGKSYRESHSSFVRLLKSPNNQSKLSRSHRKISNRMDKIDIFETGFENILDDVLDEGCQRNPTVCISLKRPLEPFMQK</sequence>
<organism evidence="2 3">
    <name type="scientific">Euplotes crassus</name>
    <dbReference type="NCBI Taxonomy" id="5936"/>
    <lineage>
        <taxon>Eukaryota</taxon>
        <taxon>Sar</taxon>
        <taxon>Alveolata</taxon>
        <taxon>Ciliophora</taxon>
        <taxon>Intramacronucleata</taxon>
        <taxon>Spirotrichea</taxon>
        <taxon>Hypotrichia</taxon>
        <taxon>Euplotida</taxon>
        <taxon>Euplotidae</taxon>
        <taxon>Moneuplotes</taxon>
    </lineage>
</organism>
<feature type="compositionally biased region" description="Basic and acidic residues" evidence="1">
    <location>
        <begin position="450"/>
        <end position="463"/>
    </location>
</feature>
<feature type="compositionally biased region" description="Polar residues" evidence="1">
    <location>
        <begin position="203"/>
        <end position="212"/>
    </location>
</feature>
<accession>A0AAD2D990</accession>
<feature type="compositionally biased region" description="Low complexity" evidence="1">
    <location>
        <begin position="399"/>
        <end position="414"/>
    </location>
</feature>
<evidence type="ECO:0000313" key="2">
    <source>
        <dbReference type="EMBL" id="CAI2384336.1"/>
    </source>
</evidence>
<feature type="compositionally biased region" description="Basic and acidic residues" evidence="1">
    <location>
        <begin position="213"/>
        <end position="226"/>
    </location>
</feature>
<dbReference type="SUPFAM" id="SSF56112">
    <property type="entry name" value="Protein kinase-like (PK-like)"/>
    <property type="match status" value="1"/>
</dbReference>
<protein>
    <recommendedName>
        <fullName evidence="4">Protein kinase domain-containing protein</fullName>
    </recommendedName>
</protein>
<feature type="region of interest" description="Disordered" evidence="1">
    <location>
        <begin position="450"/>
        <end position="497"/>
    </location>
</feature>
<evidence type="ECO:0000313" key="3">
    <source>
        <dbReference type="Proteomes" id="UP001295684"/>
    </source>
</evidence>
<evidence type="ECO:0000256" key="1">
    <source>
        <dbReference type="SAM" id="MobiDB-lite"/>
    </source>
</evidence>
<dbReference type="EMBL" id="CAMPGE010026662">
    <property type="protein sequence ID" value="CAI2384336.1"/>
    <property type="molecule type" value="Genomic_DNA"/>
</dbReference>
<proteinExistence type="predicted"/>
<dbReference type="AlphaFoldDB" id="A0AAD2D990"/>
<dbReference type="Gene3D" id="1.10.510.10">
    <property type="entry name" value="Transferase(Phosphotransferase) domain 1"/>
    <property type="match status" value="1"/>
</dbReference>
<keyword evidence="3" id="KW-1185">Reference proteome</keyword>
<comment type="caution">
    <text evidence="2">The sequence shown here is derived from an EMBL/GenBank/DDBJ whole genome shotgun (WGS) entry which is preliminary data.</text>
</comment>
<feature type="compositionally biased region" description="Acidic residues" evidence="1">
    <location>
        <begin position="474"/>
        <end position="483"/>
    </location>
</feature>
<feature type="region of interest" description="Disordered" evidence="1">
    <location>
        <begin position="202"/>
        <end position="226"/>
    </location>
</feature>
<dbReference type="Proteomes" id="UP001295684">
    <property type="component" value="Unassembled WGS sequence"/>
</dbReference>
<gene>
    <name evidence="2" type="ORF">ECRASSUSDP1_LOCUS25861</name>
</gene>
<name>A0AAD2D990_EUPCR</name>
<dbReference type="InterPro" id="IPR011009">
    <property type="entry name" value="Kinase-like_dom_sf"/>
</dbReference>